<keyword evidence="9" id="KW-0732">Signal</keyword>
<feature type="domain" description="Response regulatory" evidence="12">
    <location>
        <begin position="1167"/>
        <end position="1282"/>
    </location>
</feature>
<dbReference type="InterPro" id="IPR001789">
    <property type="entry name" value="Sig_transdc_resp-reg_receiver"/>
</dbReference>
<dbReference type="Gene3D" id="2.60.40.10">
    <property type="entry name" value="Immunoglobulins"/>
    <property type="match status" value="1"/>
</dbReference>
<dbReference type="SUPFAM" id="SSF47384">
    <property type="entry name" value="Homodimeric domain of signal transducing histidine kinase"/>
    <property type="match status" value="1"/>
</dbReference>
<sequence>MNHLFRSCFFLLLVGLMPTASLAQRELDHPRFEHITVNEGLSHSDAMCVTQDKAGFIWIGTNNGINRYDGHALKQYTLPVNTRNGLSGNRIASIHTDSQGRLWAGSENAGLSLFDARRDRFVNISQLTGGLVPKHLSDQLNLAAVNTITSDKQGRIWAGTSKVGVFILTFNADNQLIDLQQLALEGRTAYRATELAASRDGTVWIGTSQLGLWYAASPPTGSRPLVAQPASLPARVIRALHLDYRGDLWIGTDEHIFWVSQKNHQLRRELAAARLPQPLQDIECIFLDSFGKLWVGTNYGLHVWARQTMPGSGSPIPISQDQPATFLPLDDDPFSINSGRIHQIFEDRTQILWLAASAGGLNKVDLHHKPFENLQRQFSQRPTLPNNYVNAIYKDEARNWLWIGTRNGFSRYDVATRTYRNYVSRQLPGDATGIDIASFCLASDGTLWVGTRYQGIIRLQGDKLTAFTEFPDQPSLYSTSVESIVEDRFGTIWAGSFEMGLLRFDRQGKLLKRFSTSNSRLPTNQFTFLLYDKASDILWASTKGMGVLKLRVTADSLLLLNQYGYNPNDTNSLSVNYAWPLLKDRRGTLWIGTLGGGLHQLTTDKQGHDVIRRMGHLVDEPNVESILEDEQGQLWLGGEGLVRFNPATGQWLRYNVADGLQSNSFKVGAAYRSTDGTLYFGGIKGLTYFKPSQIRPNPYPPVVRLTNLRIYNKPVPVGETVNDRVVLEQPLDKLDRLTIDADENDFSVEFVGLNYANPQKHTYAYQLQGYNDNWVAPTPGQRTASFANLPAGDYTLLVKASNGEGRWSARPAALHITVLPPWWHTWWAYLIYLTLIGGALVLYRRVALAQQALKNKLALEQFKVEKEKEVTDSKLRFFTNVSHELRTPLTLILGPMEELASGGVHHQNAHDKLMLMHQQTRKLLMLVNQLMDFRKVESGHVSLRASYVNIMAFVTEIFLIFKLKAEELNLDYAIEAPDEAVMMYVDRSKVEIILTNLLSNAIKYAPRPGGLRGESHKAGKIRVLVSVVGSPSKPAVFKENSLYDNYFQLTVRDWGVGLNMNEVDKIFDPYYQASHTETMRMMGTGIGLSLVKQFIEAHSGDITVQSAVGAGTTFTIRLPFGKAHLSPATIRADTPTADAVPSLMTAPVATGAADQAEPTGTSIRTARILLVEDNDELRQYVQQLFEPAFTVFTAVDGLEGWEKTFDLLPDLVVSDVMMPRSSGLDLCRKIKQHPKTSHIPVVLLTARVAAAHELEGLETGADEYMAKPFNPKLLHTKIVSMLQSRFRLKEYYQRQILLEPTDILIPDDERQLLAKAMAIVEANLTEPDFTVPVLVREMGMSQSAFYRQIKAITGQSAVEFIRDVRMKRAAQLLTTSQLRITEIAHQVGFEDLKHFRKTFQNLYAMSPSDYAKQHREPAARLE</sequence>
<dbReference type="PRINTS" id="PR00344">
    <property type="entry name" value="BCTRLSENSOR"/>
</dbReference>
<evidence type="ECO:0000256" key="6">
    <source>
        <dbReference type="ARBA" id="ARBA00023163"/>
    </source>
</evidence>
<dbReference type="SMART" id="SM00342">
    <property type="entry name" value="HTH_ARAC"/>
    <property type="match status" value="1"/>
</dbReference>
<evidence type="ECO:0000256" key="3">
    <source>
        <dbReference type="ARBA" id="ARBA00022553"/>
    </source>
</evidence>
<evidence type="ECO:0000259" key="11">
    <source>
        <dbReference type="PROSITE" id="PS50109"/>
    </source>
</evidence>
<comment type="caution">
    <text evidence="13">The sequence shown here is derived from an EMBL/GenBank/DDBJ whole genome shotgun (WGS) entry which is preliminary data.</text>
</comment>
<dbReference type="InterPro" id="IPR003661">
    <property type="entry name" value="HisK_dim/P_dom"/>
</dbReference>
<dbReference type="Pfam" id="PF07494">
    <property type="entry name" value="Reg_prop"/>
    <property type="match status" value="3"/>
</dbReference>
<dbReference type="SUPFAM" id="SSF52172">
    <property type="entry name" value="CheY-like"/>
    <property type="match status" value="1"/>
</dbReference>
<dbReference type="PROSITE" id="PS01124">
    <property type="entry name" value="HTH_ARAC_FAMILY_2"/>
    <property type="match status" value="1"/>
</dbReference>
<protein>
    <recommendedName>
        <fullName evidence="2">histidine kinase</fullName>
        <ecNumber evidence="2">2.7.13.3</ecNumber>
    </recommendedName>
</protein>
<dbReference type="InterPro" id="IPR003594">
    <property type="entry name" value="HATPase_dom"/>
</dbReference>
<evidence type="ECO:0000313" key="13">
    <source>
        <dbReference type="EMBL" id="NID10722.1"/>
    </source>
</evidence>
<dbReference type="PANTHER" id="PTHR43547:SF2">
    <property type="entry name" value="HYBRID SIGNAL TRANSDUCTION HISTIDINE KINASE C"/>
    <property type="match status" value="1"/>
</dbReference>
<dbReference type="InterPro" id="IPR013783">
    <property type="entry name" value="Ig-like_fold"/>
</dbReference>
<evidence type="ECO:0000256" key="9">
    <source>
        <dbReference type="SAM" id="SignalP"/>
    </source>
</evidence>
<keyword evidence="14" id="KW-1185">Reference proteome</keyword>
<dbReference type="InterPro" id="IPR015943">
    <property type="entry name" value="WD40/YVTN_repeat-like_dom_sf"/>
</dbReference>
<dbReference type="SUPFAM" id="SSF63829">
    <property type="entry name" value="Calcium-dependent phosphotriesterase"/>
    <property type="match status" value="3"/>
</dbReference>
<dbReference type="CDD" id="cd00082">
    <property type="entry name" value="HisKA"/>
    <property type="match status" value="1"/>
</dbReference>
<feature type="domain" description="HTH araC/xylS-type" evidence="10">
    <location>
        <begin position="1314"/>
        <end position="1413"/>
    </location>
</feature>
<keyword evidence="4" id="KW-0805">Transcription regulation</keyword>
<dbReference type="Gene3D" id="1.10.10.60">
    <property type="entry name" value="Homeodomain-like"/>
    <property type="match status" value="2"/>
</dbReference>
<feature type="transmembrane region" description="Helical" evidence="8">
    <location>
        <begin position="826"/>
        <end position="846"/>
    </location>
</feature>
<feature type="chain" id="PRO_5047229382" description="histidine kinase" evidence="9">
    <location>
        <begin position="24"/>
        <end position="1422"/>
    </location>
</feature>
<keyword evidence="8" id="KW-0812">Transmembrane</keyword>
<dbReference type="SUPFAM" id="SSF46689">
    <property type="entry name" value="Homeodomain-like"/>
    <property type="match status" value="1"/>
</dbReference>
<dbReference type="Pfam" id="PF07495">
    <property type="entry name" value="Y_Y_Y"/>
    <property type="match status" value="1"/>
</dbReference>
<dbReference type="InterPro" id="IPR011006">
    <property type="entry name" value="CheY-like_superfamily"/>
</dbReference>
<evidence type="ECO:0000256" key="7">
    <source>
        <dbReference type="PROSITE-ProRule" id="PRU00169"/>
    </source>
</evidence>
<proteinExistence type="predicted"/>
<keyword evidence="5" id="KW-0238">DNA-binding</keyword>
<dbReference type="InterPro" id="IPR004358">
    <property type="entry name" value="Sig_transdc_His_kin-like_C"/>
</dbReference>
<dbReference type="CDD" id="cd17574">
    <property type="entry name" value="REC_OmpR"/>
    <property type="match status" value="1"/>
</dbReference>
<feature type="modified residue" description="4-aspartylphosphate" evidence="7">
    <location>
        <position position="1215"/>
    </location>
</feature>
<evidence type="ECO:0000259" key="12">
    <source>
        <dbReference type="PROSITE" id="PS50110"/>
    </source>
</evidence>
<keyword evidence="8" id="KW-1133">Transmembrane helix</keyword>
<dbReference type="InterPro" id="IPR011110">
    <property type="entry name" value="Reg_prop"/>
</dbReference>
<evidence type="ECO:0000256" key="8">
    <source>
        <dbReference type="SAM" id="Phobius"/>
    </source>
</evidence>
<name>A0ABX0QFC1_9BACT</name>
<dbReference type="Gene3D" id="2.130.10.10">
    <property type="entry name" value="YVTN repeat-like/Quinoprotein amine dehydrogenase"/>
    <property type="match status" value="3"/>
</dbReference>
<dbReference type="EC" id="2.7.13.3" evidence="2"/>
<evidence type="ECO:0000256" key="5">
    <source>
        <dbReference type="ARBA" id="ARBA00023125"/>
    </source>
</evidence>
<dbReference type="PROSITE" id="PS00041">
    <property type="entry name" value="HTH_ARAC_FAMILY_1"/>
    <property type="match status" value="1"/>
</dbReference>
<dbReference type="Gene3D" id="1.10.287.130">
    <property type="match status" value="1"/>
</dbReference>
<dbReference type="SMART" id="SM00387">
    <property type="entry name" value="HATPase_c"/>
    <property type="match status" value="1"/>
</dbReference>
<reference evidence="14" key="1">
    <citation type="submission" date="2019-09" db="EMBL/GenBank/DDBJ databases">
        <authorList>
            <person name="Jung D.-H."/>
        </authorList>
    </citation>
    <scope>NUCLEOTIDE SEQUENCE [LARGE SCALE GENOMIC DNA]</scope>
    <source>
        <strain evidence="14">JA-25</strain>
    </source>
</reference>
<dbReference type="InterPro" id="IPR005467">
    <property type="entry name" value="His_kinase_dom"/>
</dbReference>
<dbReference type="InterPro" id="IPR009057">
    <property type="entry name" value="Homeodomain-like_sf"/>
</dbReference>
<dbReference type="InterPro" id="IPR036097">
    <property type="entry name" value="HisK_dim/P_sf"/>
</dbReference>
<evidence type="ECO:0000313" key="14">
    <source>
        <dbReference type="Proteomes" id="UP000606008"/>
    </source>
</evidence>
<keyword evidence="3 7" id="KW-0597">Phosphoprotein</keyword>
<dbReference type="Pfam" id="PF00512">
    <property type="entry name" value="HisKA"/>
    <property type="match status" value="1"/>
</dbReference>
<evidence type="ECO:0000259" key="10">
    <source>
        <dbReference type="PROSITE" id="PS01124"/>
    </source>
</evidence>
<evidence type="ECO:0000256" key="1">
    <source>
        <dbReference type="ARBA" id="ARBA00000085"/>
    </source>
</evidence>
<dbReference type="SMART" id="SM00448">
    <property type="entry name" value="REC"/>
    <property type="match status" value="1"/>
</dbReference>
<reference evidence="14" key="2">
    <citation type="submission" date="2023-07" db="EMBL/GenBank/DDBJ databases">
        <authorList>
            <person name="Jung D.-H."/>
        </authorList>
    </citation>
    <scope>NUCLEOTIDE SEQUENCE [LARGE SCALE GENOMIC DNA]</scope>
    <source>
        <strain evidence="14">JA-25</strain>
    </source>
</reference>
<dbReference type="Gene3D" id="3.40.50.2300">
    <property type="match status" value="1"/>
</dbReference>
<dbReference type="PROSITE" id="PS50109">
    <property type="entry name" value="HIS_KIN"/>
    <property type="match status" value="1"/>
</dbReference>
<feature type="signal peptide" evidence="9">
    <location>
        <begin position="1"/>
        <end position="23"/>
    </location>
</feature>
<keyword evidence="8" id="KW-0472">Membrane</keyword>
<dbReference type="InterPro" id="IPR011123">
    <property type="entry name" value="Y_Y_Y"/>
</dbReference>
<gene>
    <name evidence="13" type="ORF">F7231_11120</name>
</gene>
<evidence type="ECO:0000256" key="2">
    <source>
        <dbReference type="ARBA" id="ARBA00012438"/>
    </source>
</evidence>
<dbReference type="Gene3D" id="3.30.565.10">
    <property type="entry name" value="Histidine kinase-like ATPase, C-terminal domain"/>
    <property type="match status" value="1"/>
</dbReference>
<comment type="catalytic activity">
    <reaction evidence="1">
        <text>ATP + protein L-histidine = ADP + protein N-phospho-L-histidine.</text>
        <dbReference type="EC" id="2.7.13.3"/>
    </reaction>
</comment>
<dbReference type="PANTHER" id="PTHR43547">
    <property type="entry name" value="TWO-COMPONENT HISTIDINE KINASE"/>
    <property type="match status" value="1"/>
</dbReference>
<dbReference type="InterPro" id="IPR018062">
    <property type="entry name" value="HTH_AraC-typ_CS"/>
</dbReference>
<dbReference type="PROSITE" id="PS50110">
    <property type="entry name" value="RESPONSE_REGULATORY"/>
    <property type="match status" value="1"/>
</dbReference>
<dbReference type="Proteomes" id="UP000606008">
    <property type="component" value="Unassembled WGS sequence"/>
</dbReference>
<dbReference type="SUPFAM" id="SSF55874">
    <property type="entry name" value="ATPase domain of HSP90 chaperone/DNA topoisomerase II/histidine kinase"/>
    <property type="match status" value="1"/>
</dbReference>
<dbReference type="EMBL" id="WAEL01000003">
    <property type="protein sequence ID" value="NID10722.1"/>
    <property type="molecule type" value="Genomic_DNA"/>
</dbReference>
<dbReference type="InterPro" id="IPR036890">
    <property type="entry name" value="HATPase_C_sf"/>
</dbReference>
<keyword evidence="6" id="KW-0804">Transcription</keyword>
<dbReference type="SMART" id="SM00388">
    <property type="entry name" value="HisKA"/>
    <property type="match status" value="1"/>
</dbReference>
<feature type="domain" description="Histidine kinase" evidence="11">
    <location>
        <begin position="880"/>
        <end position="1122"/>
    </location>
</feature>
<feature type="transmembrane region" description="Helical" evidence="8">
    <location>
        <begin position="941"/>
        <end position="961"/>
    </location>
</feature>
<organism evidence="13 14">
    <name type="scientific">Fibrivirga algicola</name>
    <dbReference type="NCBI Taxonomy" id="2950420"/>
    <lineage>
        <taxon>Bacteria</taxon>
        <taxon>Pseudomonadati</taxon>
        <taxon>Bacteroidota</taxon>
        <taxon>Cytophagia</taxon>
        <taxon>Cytophagales</taxon>
        <taxon>Spirosomataceae</taxon>
        <taxon>Fibrivirga</taxon>
    </lineage>
</organism>
<dbReference type="Pfam" id="PF02518">
    <property type="entry name" value="HATPase_c"/>
    <property type="match status" value="1"/>
</dbReference>
<evidence type="ECO:0000256" key="4">
    <source>
        <dbReference type="ARBA" id="ARBA00023015"/>
    </source>
</evidence>
<dbReference type="Pfam" id="PF00072">
    <property type="entry name" value="Response_reg"/>
    <property type="match status" value="1"/>
</dbReference>
<accession>A0ABX0QFC1</accession>
<dbReference type="InterPro" id="IPR018060">
    <property type="entry name" value="HTH_AraC"/>
</dbReference>
<dbReference type="Pfam" id="PF12833">
    <property type="entry name" value="HTH_18"/>
    <property type="match status" value="1"/>
</dbReference>